<dbReference type="PROSITE" id="PS51184">
    <property type="entry name" value="JMJC"/>
    <property type="match status" value="1"/>
</dbReference>
<dbReference type="SUPFAM" id="SSF51197">
    <property type="entry name" value="Clavaminate synthase-like"/>
    <property type="match status" value="1"/>
</dbReference>
<gene>
    <name evidence="2" type="ORF">CV103_09150</name>
</gene>
<dbReference type="InterPro" id="IPR041667">
    <property type="entry name" value="Cupin_8"/>
</dbReference>
<dbReference type="EMBL" id="PHHF01000041">
    <property type="protein sequence ID" value="PTD22495.1"/>
    <property type="molecule type" value="Genomic_DNA"/>
</dbReference>
<protein>
    <submittedName>
        <fullName evidence="2">Cupin-like domain-containing protein</fullName>
    </submittedName>
</protein>
<dbReference type="PANTHER" id="PTHR12461">
    <property type="entry name" value="HYPOXIA-INDUCIBLE FACTOR 1 ALPHA INHIBITOR-RELATED"/>
    <property type="match status" value="1"/>
</dbReference>
<dbReference type="SMART" id="SM00558">
    <property type="entry name" value="JmjC"/>
    <property type="match status" value="1"/>
</dbReference>
<comment type="caution">
    <text evidence="2">The sequence shown here is derived from an EMBL/GenBank/DDBJ whole genome shotgun (WGS) entry which is preliminary data.</text>
</comment>
<name>A0A2T4I0S3_9SPHN</name>
<dbReference type="Gene3D" id="2.60.120.650">
    <property type="entry name" value="Cupin"/>
    <property type="match status" value="1"/>
</dbReference>
<proteinExistence type="predicted"/>
<feature type="domain" description="JmjC" evidence="1">
    <location>
        <begin position="206"/>
        <end position="349"/>
    </location>
</feature>
<dbReference type="Proteomes" id="UP000241206">
    <property type="component" value="Unassembled WGS sequence"/>
</dbReference>
<dbReference type="AlphaFoldDB" id="A0A2T4I0S3"/>
<organism evidence="2 3">
    <name type="scientific">Edaphosphingomonas fennica</name>
    <dbReference type="NCBI Taxonomy" id="114404"/>
    <lineage>
        <taxon>Bacteria</taxon>
        <taxon>Pseudomonadati</taxon>
        <taxon>Pseudomonadota</taxon>
        <taxon>Alphaproteobacteria</taxon>
        <taxon>Sphingomonadales</taxon>
        <taxon>Rhizorhabdaceae</taxon>
        <taxon>Edaphosphingomonas</taxon>
    </lineage>
</organism>
<evidence type="ECO:0000313" key="2">
    <source>
        <dbReference type="EMBL" id="PTD22495.1"/>
    </source>
</evidence>
<dbReference type="PANTHER" id="PTHR12461:SF102">
    <property type="entry name" value="LYSINE-SPECIFIC DEMETHYLASE JMJ31"/>
    <property type="match status" value="1"/>
</dbReference>
<reference evidence="2 3" key="1">
    <citation type="submission" date="2017-11" db="EMBL/GenBank/DDBJ databases">
        <title>Sphingomonas oleivorans sp. nov., isolated from oil-contaminated soil.</title>
        <authorList>
            <person name="Wang L."/>
            <person name="Chen L."/>
        </authorList>
    </citation>
    <scope>NUCLEOTIDE SEQUENCE [LARGE SCALE GENOMIC DNA]</scope>
    <source>
        <strain evidence="2 3">K101</strain>
    </source>
</reference>
<dbReference type="Pfam" id="PF13621">
    <property type="entry name" value="Cupin_8"/>
    <property type="match status" value="1"/>
</dbReference>
<evidence type="ECO:0000259" key="1">
    <source>
        <dbReference type="PROSITE" id="PS51184"/>
    </source>
</evidence>
<dbReference type="InterPro" id="IPR003347">
    <property type="entry name" value="JmjC_dom"/>
</dbReference>
<keyword evidence="3" id="KW-1185">Reference proteome</keyword>
<evidence type="ECO:0000313" key="3">
    <source>
        <dbReference type="Proteomes" id="UP000241206"/>
    </source>
</evidence>
<accession>A0A2T4I0S3</accession>
<sequence>MAYLKSGPNRMTTRFAATPLPRIQDEWQRWIAENLLLGSDAAPIAERLAALGAPPAVVSAEIAAASSSPYTQAGTAIAARLAKRDWILESLARLAALRPPEVPVLERPAPGAFLGDHYAANRPAILTGLIDHWPARRWTLDHIEALAGNPEIEVQTGRQEDADYEIRSNHHKTRMPLAALLGRLRSGEPSNDYYVTANNGGHNRSALAPLWEEIGDLPGFLVPDPTRDGFFWLGPKGTITPFHHDLTNNFLVQIMGEKRVTLVPLWETQRMQNHMHCYSRWSGPEAFAGLPEGQRPTAITCTIRPGDILFIPVGWWHHVEGLDTSISLSFTNFVWENDFYTAYRSYGAL</sequence>